<protein>
    <submittedName>
        <fullName evidence="2">Uncharacterized protein</fullName>
    </submittedName>
</protein>
<dbReference type="AlphaFoldDB" id="A0AAE0DFZ8"/>
<accession>A0AAE0DFZ8</accession>
<dbReference type="PANTHER" id="PTHR38111">
    <property type="entry name" value="ZN(2)-C6 FUNGAL-TYPE DOMAIN-CONTAINING PROTEIN-RELATED"/>
    <property type="match status" value="1"/>
</dbReference>
<evidence type="ECO:0000313" key="3">
    <source>
        <dbReference type="Proteomes" id="UP001276659"/>
    </source>
</evidence>
<keyword evidence="3" id="KW-1185">Reference proteome</keyword>
<comment type="caution">
    <text evidence="2">The sequence shown here is derived from an EMBL/GenBank/DDBJ whole genome shotgun (WGS) entry which is preliminary data.</text>
</comment>
<feature type="region of interest" description="Disordered" evidence="1">
    <location>
        <begin position="1"/>
        <end position="40"/>
    </location>
</feature>
<dbReference type="InterPro" id="IPR021858">
    <property type="entry name" value="Fun_TF"/>
</dbReference>
<reference evidence="2" key="1">
    <citation type="submission" date="2022-11" db="EMBL/GenBank/DDBJ databases">
        <title>Chromosomal genome sequence assembly and mating type (MAT) locus characterization of the leprose asexual lichenized fungus Lepraria neglecta (Nyl.) Erichsen.</title>
        <authorList>
            <person name="Allen J.L."/>
            <person name="Pfeffer B."/>
        </authorList>
    </citation>
    <scope>NUCLEOTIDE SEQUENCE</scope>
    <source>
        <strain evidence="2">Allen 5258</strain>
    </source>
</reference>
<feature type="compositionally biased region" description="Low complexity" evidence="1">
    <location>
        <begin position="1"/>
        <end position="28"/>
    </location>
</feature>
<dbReference type="PANTHER" id="PTHR38111:SF6">
    <property type="entry name" value="FINGER DOMAIN PROTEIN, PUTATIVE (AFU_ORTHOLOGUE AFUA_8G01940)-RELATED"/>
    <property type="match status" value="1"/>
</dbReference>
<proteinExistence type="predicted"/>
<dbReference type="Pfam" id="PF11951">
    <property type="entry name" value="Fungal_trans_2"/>
    <property type="match status" value="1"/>
</dbReference>
<evidence type="ECO:0000313" key="2">
    <source>
        <dbReference type="EMBL" id="KAK3168236.1"/>
    </source>
</evidence>
<organism evidence="2 3">
    <name type="scientific">Lepraria neglecta</name>
    <dbReference type="NCBI Taxonomy" id="209136"/>
    <lineage>
        <taxon>Eukaryota</taxon>
        <taxon>Fungi</taxon>
        <taxon>Dikarya</taxon>
        <taxon>Ascomycota</taxon>
        <taxon>Pezizomycotina</taxon>
        <taxon>Lecanoromycetes</taxon>
        <taxon>OSLEUM clade</taxon>
        <taxon>Lecanoromycetidae</taxon>
        <taxon>Lecanorales</taxon>
        <taxon>Lecanorineae</taxon>
        <taxon>Stereocaulaceae</taxon>
        <taxon>Lepraria</taxon>
    </lineage>
</organism>
<dbReference type="InterPro" id="IPR053178">
    <property type="entry name" value="Osmoadaptation_assoc"/>
</dbReference>
<evidence type="ECO:0000256" key="1">
    <source>
        <dbReference type="SAM" id="MobiDB-lite"/>
    </source>
</evidence>
<dbReference type="Proteomes" id="UP001276659">
    <property type="component" value="Unassembled WGS sequence"/>
</dbReference>
<name>A0AAE0DFZ8_9LECA</name>
<gene>
    <name evidence="2" type="ORF">OEA41_004682</name>
</gene>
<sequence length="523" mass="58466">MKAHQQQSFSSSSLSFSAVPPENPVAPEEPTDTASISSRSTPSFERSSLVAFIAPSAYQAQLLSAFIQTVESSTPTNLAPTFHCHSLWLGDIARRAEVSPTLVWAIRAISLSHLGRQIQDQNMITTSRTMYGKALLNLNKALQDPEEGYASDTLSATVLLSFYEMITCTERFSWIRHAGGAANLMRIRGPERHRMGIDATVFLACRYSLIMQSFQTRKKCFLAEPGWRQLSRDLNESSTQRSAFHDAREEVFQEVVEYPGYIVHAVDYMDDGVPQQQLLQELVRRGHHYRSSYKGIHNRMVEALREAGQEPTKTPSSLNDKLFPIVYQYPGILVASFYCGYWTGMSMMNVVLIGLESKLQSLSVSPAASPSIALEFGDHRVKPYMSRAMESLPDRTTPPELWSLAAPERGSAFPVAAALSPKDYPTMSAEDTLKRRNLYLAENIHYAREACRSVESMATSAFLGPLFLILALRGAMRTLRAPEEKAWIMKKLDGISKVFSMAKTEADVYKEEMVILHGPNRSP</sequence>
<dbReference type="EMBL" id="JASNWA010000010">
    <property type="protein sequence ID" value="KAK3168236.1"/>
    <property type="molecule type" value="Genomic_DNA"/>
</dbReference>